<name>A0AAV4I8G2_9GAST</name>
<sequence length="103" mass="12069">MKRVRNALKPEIDDTQCGFLERKGTVNAIYTLRMIVERALEVIKTFFLCLIYHIKAFDKVQHGKIIDNLEKPDIDGKDLKAMKNLYWEQTAAIRVDNDRVIFN</sequence>
<protein>
    <submittedName>
        <fullName evidence="1">Endonuclease-reverse transcriptase</fullName>
    </submittedName>
</protein>
<dbReference type="AlphaFoldDB" id="A0AAV4I8G2"/>
<dbReference type="EMBL" id="BMAT01013151">
    <property type="protein sequence ID" value="GFS06587.1"/>
    <property type="molecule type" value="Genomic_DNA"/>
</dbReference>
<gene>
    <name evidence="1" type="ORF">ElyMa_006548200</name>
</gene>
<keyword evidence="2" id="KW-1185">Reference proteome</keyword>
<dbReference type="GO" id="GO:0004519">
    <property type="term" value="F:endonuclease activity"/>
    <property type="evidence" value="ECO:0007669"/>
    <property type="project" value="UniProtKB-KW"/>
</dbReference>
<evidence type="ECO:0000313" key="2">
    <source>
        <dbReference type="Proteomes" id="UP000762676"/>
    </source>
</evidence>
<keyword evidence="1" id="KW-0255">Endonuclease</keyword>
<keyword evidence="1" id="KW-0378">Hydrolase</keyword>
<comment type="caution">
    <text evidence="1">The sequence shown here is derived from an EMBL/GenBank/DDBJ whole genome shotgun (WGS) entry which is preliminary data.</text>
</comment>
<keyword evidence="1" id="KW-0540">Nuclease</keyword>
<evidence type="ECO:0000313" key="1">
    <source>
        <dbReference type="EMBL" id="GFS06587.1"/>
    </source>
</evidence>
<accession>A0AAV4I8G2</accession>
<reference evidence="1 2" key="1">
    <citation type="journal article" date="2021" name="Elife">
        <title>Chloroplast acquisition without the gene transfer in kleptoplastic sea slugs, Plakobranchus ocellatus.</title>
        <authorList>
            <person name="Maeda T."/>
            <person name="Takahashi S."/>
            <person name="Yoshida T."/>
            <person name="Shimamura S."/>
            <person name="Takaki Y."/>
            <person name="Nagai Y."/>
            <person name="Toyoda A."/>
            <person name="Suzuki Y."/>
            <person name="Arimoto A."/>
            <person name="Ishii H."/>
            <person name="Satoh N."/>
            <person name="Nishiyama T."/>
            <person name="Hasebe M."/>
            <person name="Maruyama T."/>
            <person name="Minagawa J."/>
            <person name="Obokata J."/>
            <person name="Shigenobu S."/>
        </authorList>
    </citation>
    <scope>NUCLEOTIDE SEQUENCE [LARGE SCALE GENOMIC DNA]</scope>
</reference>
<organism evidence="1 2">
    <name type="scientific">Elysia marginata</name>
    <dbReference type="NCBI Taxonomy" id="1093978"/>
    <lineage>
        <taxon>Eukaryota</taxon>
        <taxon>Metazoa</taxon>
        <taxon>Spiralia</taxon>
        <taxon>Lophotrochozoa</taxon>
        <taxon>Mollusca</taxon>
        <taxon>Gastropoda</taxon>
        <taxon>Heterobranchia</taxon>
        <taxon>Euthyneura</taxon>
        <taxon>Panpulmonata</taxon>
        <taxon>Sacoglossa</taxon>
        <taxon>Placobranchoidea</taxon>
        <taxon>Plakobranchidae</taxon>
        <taxon>Elysia</taxon>
    </lineage>
</organism>
<dbReference type="Proteomes" id="UP000762676">
    <property type="component" value="Unassembled WGS sequence"/>
</dbReference>
<proteinExistence type="predicted"/>